<dbReference type="AlphaFoldDB" id="A0A5B9QJS6"/>
<evidence type="ECO:0008006" key="3">
    <source>
        <dbReference type="Google" id="ProtNLM"/>
    </source>
</evidence>
<dbReference type="Pfam" id="PF08907">
    <property type="entry name" value="DUF1853"/>
    <property type="match status" value="1"/>
</dbReference>
<organism evidence="1 2">
    <name type="scientific">Roseimaritima ulvae</name>
    <dbReference type="NCBI Taxonomy" id="980254"/>
    <lineage>
        <taxon>Bacteria</taxon>
        <taxon>Pseudomonadati</taxon>
        <taxon>Planctomycetota</taxon>
        <taxon>Planctomycetia</taxon>
        <taxon>Pirellulales</taxon>
        <taxon>Pirellulaceae</taxon>
        <taxon>Roseimaritima</taxon>
    </lineage>
</organism>
<accession>A0A5B9QJS6</accession>
<keyword evidence="2" id="KW-1185">Reference proteome</keyword>
<dbReference type="EMBL" id="CP042914">
    <property type="protein sequence ID" value="QEG39184.1"/>
    <property type="molecule type" value="Genomic_DNA"/>
</dbReference>
<dbReference type="KEGG" id="rul:UC8_11450"/>
<reference evidence="1 2" key="1">
    <citation type="submission" date="2019-08" db="EMBL/GenBank/DDBJ databases">
        <title>Deep-cultivation of Planctomycetes and their phenomic and genomic characterization uncovers novel biology.</title>
        <authorList>
            <person name="Wiegand S."/>
            <person name="Jogler M."/>
            <person name="Boedeker C."/>
            <person name="Pinto D."/>
            <person name="Vollmers J."/>
            <person name="Rivas-Marin E."/>
            <person name="Kohn T."/>
            <person name="Peeters S.H."/>
            <person name="Heuer A."/>
            <person name="Rast P."/>
            <person name="Oberbeckmann S."/>
            <person name="Bunk B."/>
            <person name="Jeske O."/>
            <person name="Meyerdierks A."/>
            <person name="Storesund J.E."/>
            <person name="Kallscheuer N."/>
            <person name="Luecker S."/>
            <person name="Lage O.M."/>
            <person name="Pohl T."/>
            <person name="Merkel B.J."/>
            <person name="Hornburger P."/>
            <person name="Mueller R.-W."/>
            <person name="Bruemmer F."/>
            <person name="Labrenz M."/>
            <person name="Spormann A.M."/>
            <person name="Op den Camp H."/>
            <person name="Overmann J."/>
            <person name="Amann R."/>
            <person name="Jetten M.S.M."/>
            <person name="Mascher T."/>
            <person name="Medema M.H."/>
            <person name="Devos D.P."/>
            <person name="Kaster A.-K."/>
            <person name="Ovreas L."/>
            <person name="Rohde M."/>
            <person name="Galperin M.Y."/>
            <person name="Jogler C."/>
        </authorList>
    </citation>
    <scope>NUCLEOTIDE SEQUENCE [LARGE SCALE GENOMIC DNA]</scope>
    <source>
        <strain evidence="1 2">UC8</strain>
    </source>
</reference>
<proteinExistence type="predicted"/>
<evidence type="ECO:0000313" key="2">
    <source>
        <dbReference type="Proteomes" id="UP000325286"/>
    </source>
</evidence>
<gene>
    <name evidence="1" type="ORF">UC8_11450</name>
</gene>
<dbReference type="Proteomes" id="UP000325286">
    <property type="component" value="Chromosome"/>
</dbReference>
<protein>
    <recommendedName>
        <fullName evidence="3">DUF1853 domain-containing protein</fullName>
    </recommendedName>
</protein>
<name>A0A5B9QJS6_9BACT</name>
<evidence type="ECO:0000313" key="1">
    <source>
        <dbReference type="EMBL" id="QEG39184.1"/>
    </source>
</evidence>
<dbReference type="InterPro" id="IPR015003">
    <property type="entry name" value="DUF1853"/>
</dbReference>
<sequence>MTGRVDPDKVDAEHLSAELADFSGYRVGRYFERLVLYWLQHLRRVEIVAQSLPVRKGKRTIGEIDLLFRDEQGRLTHWELAVKFYLYVPQVRALNSHYLGPNVRDTFERKMQRLFDVQLPRSKRDFPDVDVRQAFVKGRIFYHPRDVAPANTPRHLSPDHLRCEWIRAAEVAALDRDDDVFYRLVDKPFWLSEQLAGQSDSDLLSHEELAELLREHFASRDRCVLVSQLEPSPDCDPMFVESQRMFVVPNHWPAELVS</sequence>